<dbReference type="CDD" id="cd07812">
    <property type="entry name" value="SRPBCC"/>
    <property type="match status" value="1"/>
</dbReference>
<dbReference type="InterPro" id="IPR019587">
    <property type="entry name" value="Polyketide_cyclase/dehydratase"/>
</dbReference>
<evidence type="ECO:0000313" key="2">
    <source>
        <dbReference type="Proteomes" id="UP000482800"/>
    </source>
</evidence>
<name>A0A6V8JTX5_9ACTN</name>
<dbReference type="Pfam" id="PF10604">
    <property type="entry name" value="Polyketide_cyc2"/>
    <property type="match status" value="1"/>
</dbReference>
<comment type="caution">
    <text evidence="1">The sequence shown here is derived from an EMBL/GenBank/DDBJ whole genome shotgun (WGS) entry which is preliminary data.</text>
</comment>
<reference evidence="1 2" key="1">
    <citation type="submission" date="2020-03" db="EMBL/GenBank/DDBJ databases">
        <title>Whole genome shotgun sequence of Phytohabitans houttuyneae NBRC 108639.</title>
        <authorList>
            <person name="Komaki H."/>
            <person name="Tamura T."/>
        </authorList>
    </citation>
    <scope>NUCLEOTIDE SEQUENCE [LARGE SCALE GENOMIC DNA]</scope>
    <source>
        <strain evidence="1 2">NBRC 108639</strain>
    </source>
</reference>
<dbReference type="EMBL" id="BLPF01000001">
    <property type="protein sequence ID" value="GFJ76003.1"/>
    <property type="molecule type" value="Genomic_DNA"/>
</dbReference>
<gene>
    <name evidence="1" type="ORF">Phou_001830</name>
</gene>
<protein>
    <submittedName>
        <fullName evidence="1">Polyketide cyclase</fullName>
    </submittedName>
</protein>
<dbReference type="Proteomes" id="UP000482800">
    <property type="component" value="Unassembled WGS sequence"/>
</dbReference>
<dbReference type="InterPro" id="IPR023393">
    <property type="entry name" value="START-like_dom_sf"/>
</dbReference>
<dbReference type="RefSeq" id="WP_173052652.1">
    <property type="nucleotide sequence ID" value="NZ_BAABGO010000007.1"/>
</dbReference>
<dbReference type="AlphaFoldDB" id="A0A6V8JTX5"/>
<proteinExistence type="predicted"/>
<accession>A0A6V8JTX5</accession>
<reference evidence="1 2" key="2">
    <citation type="submission" date="2020-03" db="EMBL/GenBank/DDBJ databases">
        <authorList>
            <person name="Ichikawa N."/>
            <person name="Kimura A."/>
            <person name="Kitahashi Y."/>
            <person name="Uohara A."/>
        </authorList>
    </citation>
    <scope>NUCLEOTIDE SEQUENCE [LARGE SCALE GENOMIC DNA]</scope>
    <source>
        <strain evidence="1 2">NBRC 108639</strain>
    </source>
</reference>
<dbReference type="Gene3D" id="3.30.530.20">
    <property type="match status" value="1"/>
</dbReference>
<evidence type="ECO:0000313" key="1">
    <source>
        <dbReference type="EMBL" id="GFJ76003.1"/>
    </source>
</evidence>
<keyword evidence="2" id="KW-1185">Reference proteome</keyword>
<sequence>MAVVERTVAATPDRVWAVLADGWTYSDWVVGTAHVRDVDPGWPAPGTEIHHKAGPWPVSIHDSTSVISSDDLRELRLRPRLWPLGEAEVVITLTELDPGHTTVRIAEDFRAGPLRGARTKINDLVLHRRNRESLRRLADLAERRVTEKTVLPDF</sequence>
<dbReference type="SUPFAM" id="SSF55961">
    <property type="entry name" value="Bet v1-like"/>
    <property type="match status" value="1"/>
</dbReference>
<organism evidence="1 2">
    <name type="scientific">Phytohabitans houttuyneae</name>
    <dbReference type="NCBI Taxonomy" id="1076126"/>
    <lineage>
        <taxon>Bacteria</taxon>
        <taxon>Bacillati</taxon>
        <taxon>Actinomycetota</taxon>
        <taxon>Actinomycetes</taxon>
        <taxon>Micromonosporales</taxon>
        <taxon>Micromonosporaceae</taxon>
    </lineage>
</organism>